<evidence type="ECO:0000256" key="8">
    <source>
        <dbReference type="SAM" id="MobiDB-lite"/>
    </source>
</evidence>
<dbReference type="FunFam" id="2.60.40.10:FF:000107">
    <property type="entry name" value="Myosin, light chain kinase a"/>
    <property type="match status" value="1"/>
</dbReference>
<evidence type="ECO:0000313" key="10">
    <source>
        <dbReference type="EMBL" id="CAD7240152.1"/>
    </source>
</evidence>
<dbReference type="InterPro" id="IPR007110">
    <property type="entry name" value="Ig-like_dom"/>
</dbReference>
<dbReference type="PROSITE" id="PS50835">
    <property type="entry name" value="IG_LIKE"/>
    <property type="match status" value="3"/>
</dbReference>
<dbReference type="InterPro" id="IPR013098">
    <property type="entry name" value="Ig_I-set"/>
</dbReference>
<dbReference type="Proteomes" id="UP000677054">
    <property type="component" value="Unassembled WGS sequence"/>
</dbReference>
<evidence type="ECO:0000256" key="1">
    <source>
        <dbReference type="ARBA" id="ARBA00004496"/>
    </source>
</evidence>
<dbReference type="SMART" id="SM00150">
    <property type="entry name" value="SPEC"/>
    <property type="match status" value="5"/>
</dbReference>
<feature type="domain" description="Ig-like" evidence="9">
    <location>
        <begin position="1182"/>
        <end position="1271"/>
    </location>
</feature>
<keyword evidence="11" id="KW-1185">Reference proteome</keyword>
<dbReference type="FunFam" id="2.60.40.10:FF:000557">
    <property type="entry name" value="Myosin binding protein Ha"/>
    <property type="match status" value="1"/>
</dbReference>
<dbReference type="Pfam" id="PF07679">
    <property type="entry name" value="I-set"/>
    <property type="match status" value="3"/>
</dbReference>
<dbReference type="InterPro" id="IPR036179">
    <property type="entry name" value="Ig-like_dom_sf"/>
</dbReference>
<evidence type="ECO:0000256" key="7">
    <source>
        <dbReference type="SAM" id="Coils"/>
    </source>
</evidence>
<dbReference type="InterPro" id="IPR013783">
    <property type="entry name" value="Ig-like_fold"/>
</dbReference>
<feature type="domain" description="Ig-like" evidence="9">
    <location>
        <begin position="1284"/>
        <end position="1372"/>
    </location>
</feature>
<reference evidence="10" key="1">
    <citation type="submission" date="2020-11" db="EMBL/GenBank/DDBJ databases">
        <authorList>
            <person name="Tran Van P."/>
        </authorList>
    </citation>
    <scope>NUCLEOTIDE SEQUENCE</scope>
</reference>
<evidence type="ECO:0000256" key="2">
    <source>
        <dbReference type="ARBA" id="ARBA00022433"/>
    </source>
</evidence>
<feature type="domain" description="Ig-like" evidence="9">
    <location>
        <begin position="1382"/>
        <end position="1470"/>
    </location>
</feature>
<dbReference type="EMBL" id="LR899528">
    <property type="protein sequence ID" value="CAD7240152.1"/>
    <property type="molecule type" value="Genomic_DNA"/>
</dbReference>
<dbReference type="FunFam" id="2.60.40.10:FF:000425">
    <property type="entry name" value="Myosin light chain kinase"/>
    <property type="match status" value="1"/>
</dbReference>
<dbReference type="InterPro" id="IPR003598">
    <property type="entry name" value="Ig_sub2"/>
</dbReference>
<gene>
    <name evidence="10" type="ORF">DSTB1V02_LOCUS185</name>
</gene>
<keyword evidence="4" id="KW-0130">Cell adhesion</keyword>
<sequence>MKSKQSPVEELLRQADELMESQKPRAEVYAAMAHSLGLAWSDLNALLLLRKQILELNVAFHWYANVALHKRESVCTYTGMPSRLALTRAEQFNDLLEKAERDFVSAPLPSDVEMARIMTSQHQELKKRMLEGLMYSLQDGQMLLENLRNLESQGTVDSRPDHIRLNVRFACNQVQRWLEELHDRRRRLDELWLRRKFRLEQSLSLLLFYEELKALESWIRSEGAKLLEEQDLGNSVSASEILLHKHGLLEKDLKNHQDKCVRLVRSAERLLQNNTAGAEEASHRAYSTLDWIASLGNAMDKRRDLLDKALEFFSKTDSVLTRLTQLEAQVEGGDPIHLEELNQRISETTEGLVSQVVSQGRELITEAQHTGTEGISQRIREIEEMRDRIQNRFKTRQEKSKALVLSKTLTTFTETFSKLEIWLTENGENFFRGHRDMGSVLAMARDFLNTHHRHQTLLSTKLSEIEAAMQHFEKLKAESQESPNFPDVQRRVKAFKDSLASTRDTFDRRCSLATTYVKFHTLAVQLANEMDSVEKLLREECWDEKHMASIEESRLSLRQNSLQLANTGRNFLLDAQEPPDQYLDLERGRLCVETLLEHFSQRNESLQDAIQAHQDAYLKNQRARFGFQQIRQESQMVNRGIRVMERAEKVMADAYPLFREDILDIDRVIISLTEKTRRVTTEIGLINADIDRILQTSKSSDMKGFYFSDFLPGSPLWVPALTWVFVWIGSSQEELENLRSRLGDAKQNLQSLASRHETLVTITTSLLKNVSELDKIREKLKALREKPLPSSADDTEYMIREHEVLSQTSREIYHFTKSEADNVSSRLKHQEPTPNGDEDSHRIQDVMAKRKQDLDSLCLEQSEILRRHLDRCRFQADFKHISSQLVELSNQLQNLRGQYGDSSSTAKSTSSSFRIFESTIDRLEERVSHFVSTAQKLISDQPETSKYVEVQLSDLQTKWSTLHMHVGETRHLIDLSIEYFTLIDEAEDWFKEGSKVLISIAKKSATITTPEEATRLLNEMESFLKPGEAKQEERIRKISTLAIQLYGASEPSQVKSVSKQNVDMMDSFGVINKNLSQLKLNMLTAKEEREKMKQDQAKVEASLEAAKAEAAAATAALAAAEEARKAAEAAAKALNQPPPLFPPLQRDIVEMSESIEILKTKTEVEEVEEELRPAKMAKLYDPPLFTLPLHDAEVDEGSTFSFECRVVGDPTPEVTWYKDGMMIQNNPDYQMSFKAGICTLTIEETFTEDSARFSCKAVNVAGESETSGRLHVRETRSMETLVPPMFTQVLQPAIVKEGESFQFECRVAGNPLPVVQWFKNDQCIDASPNYVITYNNGICVLRFEEVLLEDQAEYVCRATNSSGSEECRAALSVQALEPVETPSFPTPLSNVMARAGQKLRLECCVKGIPTPEISWLHNNRPIKENRETKMEYDGRRATLTIVEAFPKDAGSYVIFAKNKAGEATSSCNVSVKVSTDP</sequence>
<dbReference type="InterPro" id="IPR058157">
    <property type="entry name" value="Spectrin_met"/>
</dbReference>
<protein>
    <recommendedName>
        <fullName evidence="9">Ig-like domain-containing protein</fullName>
    </recommendedName>
</protein>
<evidence type="ECO:0000256" key="3">
    <source>
        <dbReference type="ARBA" id="ARBA00022490"/>
    </source>
</evidence>
<dbReference type="GO" id="GO:0060298">
    <property type="term" value="P:positive regulation of sarcomere organization"/>
    <property type="evidence" value="ECO:0007669"/>
    <property type="project" value="UniProtKB-ARBA"/>
</dbReference>
<dbReference type="GO" id="GO:0007155">
    <property type="term" value="P:cell adhesion"/>
    <property type="evidence" value="ECO:0007669"/>
    <property type="project" value="UniProtKB-KW"/>
</dbReference>
<dbReference type="InterPro" id="IPR002017">
    <property type="entry name" value="Spectrin_repeat"/>
</dbReference>
<dbReference type="OrthoDB" id="6351407at2759"/>
<evidence type="ECO:0000256" key="6">
    <source>
        <dbReference type="ARBA" id="ARBA00023319"/>
    </source>
</evidence>
<dbReference type="Gene3D" id="1.20.58.60">
    <property type="match status" value="5"/>
</dbReference>
<dbReference type="InterPro" id="IPR018159">
    <property type="entry name" value="Spectrin/alpha-actinin"/>
</dbReference>
<keyword evidence="7" id="KW-0175">Coiled coil</keyword>
<keyword evidence="2" id="KW-0787">Thick filament</keyword>
<dbReference type="EMBL" id="CAJPEV010000011">
    <property type="protein sequence ID" value="CAG0878666.1"/>
    <property type="molecule type" value="Genomic_DNA"/>
</dbReference>
<feature type="region of interest" description="Disordered" evidence="8">
    <location>
        <begin position="821"/>
        <end position="841"/>
    </location>
</feature>
<dbReference type="Gene3D" id="2.60.40.10">
    <property type="entry name" value="Immunoglobulins"/>
    <property type="match status" value="3"/>
</dbReference>
<dbReference type="Pfam" id="PF25101">
    <property type="entry name" value="Spectrin_7"/>
    <property type="match status" value="1"/>
</dbReference>
<dbReference type="PANTHER" id="PTHR47633">
    <property type="entry name" value="IMMUNOGLOBULIN"/>
    <property type="match status" value="1"/>
</dbReference>
<dbReference type="SUPFAM" id="SSF46966">
    <property type="entry name" value="Spectrin repeat"/>
    <property type="match status" value="5"/>
</dbReference>
<dbReference type="CDD" id="cd00176">
    <property type="entry name" value="SPEC"/>
    <property type="match status" value="1"/>
</dbReference>
<keyword evidence="5" id="KW-0514">Muscle protein</keyword>
<dbReference type="Pfam" id="PF00435">
    <property type="entry name" value="Spectrin"/>
    <property type="match status" value="2"/>
</dbReference>
<evidence type="ECO:0000256" key="5">
    <source>
        <dbReference type="ARBA" id="ARBA00023179"/>
    </source>
</evidence>
<comment type="subcellular location">
    <subcellularLocation>
        <location evidence="1">Cytoplasm</location>
    </subcellularLocation>
</comment>
<proteinExistence type="predicted"/>
<keyword evidence="3" id="KW-0963">Cytoplasm</keyword>
<feature type="coiled-coil region" evidence="7">
    <location>
        <begin position="1075"/>
        <end position="1130"/>
    </location>
</feature>
<organism evidence="10">
    <name type="scientific">Darwinula stevensoni</name>
    <dbReference type="NCBI Taxonomy" id="69355"/>
    <lineage>
        <taxon>Eukaryota</taxon>
        <taxon>Metazoa</taxon>
        <taxon>Ecdysozoa</taxon>
        <taxon>Arthropoda</taxon>
        <taxon>Crustacea</taxon>
        <taxon>Oligostraca</taxon>
        <taxon>Ostracoda</taxon>
        <taxon>Podocopa</taxon>
        <taxon>Podocopida</taxon>
        <taxon>Darwinulocopina</taxon>
        <taxon>Darwinuloidea</taxon>
        <taxon>Darwinulidae</taxon>
        <taxon>Darwinula</taxon>
    </lineage>
</organism>
<accession>A0A7R9A218</accession>
<dbReference type="InterPro" id="IPR003599">
    <property type="entry name" value="Ig_sub"/>
</dbReference>
<keyword evidence="6" id="KW-0393">Immunoglobulin domain</keyword>
<dbReference type="SMART" id="SM00408">
    <property type="entry name" value="IGc2"/>
    <property type="match status" value="3"/>
</dbReference>
<evidence type="ECO:0000259" key="9">
    <source>
        <dbReference type="PROSITE" id="PS50835"/>
    </source>
</evidence>
<dbReference type="SMART" id="SM00409">
    <property type="entry name" value="IG"/>
    <property type="match status" value="3"/>
</dbReference>
<dbReference type="SUPFAM" id="SSF48726">
    <property type="entry name" value="Immunoglobulin"/>
    <property type="match status" value="3"/>
</dbReference>
<evidence type="ECO:0000256" key="4">
    <source>
        <dbReference type="ARBA" id="ARBA00022889"/>
    </source>
</evidence>
<name>A0A7R9A218_9CRUS</name>
<evidence type="ECO:0000313" key="11">
    <source>
        <dbReference type="Proteomes" id="UP000677054"/>
    </source>
</evidence>
<dbReference type="GO" id="GO:0045989">
    <property type="term" value="P:positive regulation of striated muscle contraction"/>
    <property type="evidence" value="ECO:0007669"/>
    <property type="project" value="UniProtKB-ARBA"/>
</dbReference>
<dbReference type="GO" id="GO:0032982">
    <property type="term" value="C:myosin filament"/>
    <property type="evidence" value="ECO:0007669"/>
    <property type="project" value="UniProtKB-KW"/>
</dbReference>
<dbReference type="GO" id="GO:0040017">
    <property type="term" value="P:positive regulation of locomotion"/>
    <property type="evidence" value="ECO:0007669"/>
    <property type="project" value="UniProtKB-ARBA"/>
</dbReference>
<dbReference type="GO" id="GO:0005737">
    <property type="term" value="C:cytoplasm"/>
    <property type="evidence" value="ECO:0007669"/>
    <property type="project" value="UniProtKB-SubCell"/>
</dbReference>
<dbReference type="PANTHER" id="PTHR47633:SF4">
    <property type="entry name" value="MYOPALLADIN ISOFORM X1"/>
    <property type="match status" value="1"/>
</dbReference>
<feature type="coiled-coil region" evidence="7">
    <location>
        <begin position="728"/>
        <end position="786"/>
    </location>
</feature>